<dbReference type="Proteomes" id="UP000308705">
    <property type="component" value="Unassembled WGS sequence"/>
</dbReference>
<comment type="caution">
    <text evidence="3">The sequence shown here is derived from an EMBL/GenBank/DDBJ whole genome shotgun (WGS) entry which is preliminary data.</text>
</comment>
<dbReference type="PANTHER" id="PTHR48081">
    <property type="entry name" value="AB HYDROLASE SUPERFAMILY PROTEIN C4A8.06C"/>
    <property type="match status" value="1"/>
</dbReference>
<accession>A0A4U3MC15</accession>
<keyword evidence="1 3" id="KW-0378">Hydrolase</keyword>
<proteinExistence type="predicted"/>
<dbReference type="SUPFAM" id="SSF53474">
    <property type="entry name" value="alpha/beta-Hydrolases"/>
    <property type="match status" value="1"/>
</dbReference>
<dbReference type="AlphaFoldDB" id="A0A4U3MC15"/>
<dbReference type="PANTHER" id="PTHR48081:SF8">
    <property type="entry name" value="ALPHA_BETA HYDROLASE FOLD-3 DOMAIN-CONTAINING PROTEIN-RELATED"/>
    <property type="match status" value="1"/>
</dbReference>
<feature type="domain" description="Alpha/beta hydrolase fold-3" evidence="2">
    <location>
        <begin position="73"/>
        <end position="276"/>
    </location>
</feature>
<evidence type="ECO:0000259" key="2">
    <source>
        <dbReference type="Pfam" id="PF07859"/>
    </source>
</evidence>
<evidence type="ECO:0000313" key="3">
    <source>
        <dbReference type="EMBL" id="TKK86200.1"/>
    </source>
</evidence>
<gene>
    <name evidence="3" type="ORF">FDA94_21995</name>
</gene>
<dbReference type="EMBL" id="SZQA01000022">
    <property type="protein sequence ID" value="TKK86200.1"/>
    <property type="molecule type" value="Genomic_DNA"/>
</dbReference>
<dbReference type="OrthoDB" id="3209779at2"/>
<name>A0A4U3MC15_9ACTN</name>
<protein>
    <submittedName>
        <fullName evidence="3">Alpha/beta hydrolase</fullName>
    </submittedName>
</protein>
<reference evidence="3 4" key="1">
    <citation type="submission" date="2019-04" db="EMBL/GenBank/DDBJ databases">
        <title>Herbidospora sp. NEAU-GS14.nov., a novel actinomycete isolated from soil.</title>
        <authorList>
            <person name="Han L."/>
        </authorList>
    </citation>
    <scope>NUCLEOTIDE SEQUENCE [LARGE SCALE GENOMIC DNA]</scope>
    <source>
        <strain evidence="3 4">NEAU-GS14</strain>
    </source>
</reference>
<keyword evidence="4" id="KW-1185">Reference proteome</keyword>
<organism evidence="3 4">
    <name type="scientific">Herbidospora galbida</name>
    <dbReference type="NCBI Taxonomy" id="2575442"/>
    <lineage>
        <taxon>Bacteria</taxon>
        <taxon>Bacillati</taxon>
        <taxon>Actinomycetota</taxon>
        <taxon>Actinomycetes</taxon>
        <taxon>Streptosporangiales</taxon>
        <taxon>Streptosporangiaceae</taxon>
        <taxon>Herbidospora</taxon>
    </lineage>
</organism>
<dbReference type="InterPro" id="IPR013094">
    <property type="entry name" value="AB_hydrolase_3"/>
</dbReference>
<dbReference type="InterPro" id="IPR050300">
    <property type="entry name" value="GDXG_lipolytic_enzyme"/>
</dbReference>
<evidence type="ECO:0000256" key="1">
    <source>
        <dbReference type="ARBA" id="ARBA00022801"/>
    </source>
</evidence>
<dbReference type="Gene3D" id="3.40.50.1820">
    <property type="entry name" value="alpha/beta hydrolase"/>
    <property type="match status" value="1"/>
</dbReference>
<sequence>MRRPVLEPAARALADATAQPPFLYGMPPHEARTAIRDLQSPEMLVPGVTREHLDDANVTIFRPEHATGPLAVVVYLHGGWVFGGEHSHGRLARELARGSGAAVAFVHYSRSPEARHPVALHETRAALDWLRLHGRAHGLDPTRIAVAGDAEGGALAAALALLDRRGLAGQLLLCPATDASFDTGSYREFAEGYFLRAADMRWAWDQYLADPAHRAQMTASPLRAPAQDLARLPAALVITAEADVLRDEGEAYAARMRSAGAIATSVRYDGVIHGFVALNALRGTHAAAMAIDQSGRFLAQILQRK</sequence>
<dbReference type="Pfam" id="PF07859">
    <property type="entry name" value="Abhydrolase_3"/>
    <property type="match status" value="1"/>
</dbReference>
<dbReference type="GO" id="GO:0016787">
    <property type="term" value="F:hydrolase activity"/>
    <property type="evidence" value="ECO:0007669"/>
    <property type="project" value="UniProtKB-KW"/>
</dbReference>
<dbReference type="RefSeq" id="WP_137248971.1">
    <property type="nucleotide sequence ID" value="NZ_SZQA01000022.1"/>
</dbReference>
<dbReference type="InterPro" id="IPR029058">
    <property type="entry name" value="AB_hydrolase_fold"/>
</dbReference>
<evidence type="ECO:0000313" key="4">
    <source>
        <dbReference type="Proteomes" id="UP000308705"/>
    </source>
</evidence>